<dbReference type="NCBIfam" id="TIGR03723">
    <property type="entry name" value="T6A_TsaD_YgjD"/>
    <property type="match status" value="1"/>
</dbReference>
<keyword evidence="5 7" id="KW-0012">Acyltransferase</keyword>
<keyword evidence="10" id="KW-1185">Reference proteome</keyword>
<proteinExistence type="inferred from homology"/>
<dbReference type="PRINTS" id="PR00789">
    <property type="entry name" value="OSIALOPTASE"/>
</dbReference>
<evidence type="ECO:0000256" key="5">
    <source>
        <dbReference type="ARBA" id="ARBA00023315"/>
    </source>
</evidence>
<keyword evidence="2 7" id="KW-0819">tRNA processing</keyword>
<dbReference type="InterPro" id="IPR017861">
    <property type="entry name" value="KAE1/TsaD"/>
</dbReference>
<feature type="binding site" evidence="7">
    <location>
        <position position="166"/>
    </location>
    <ligand>
        <name>substrate</name>
    </ligand>
</feature>
<comment type="function">
    <text evidence="7">Required for the formation of a threonylcarbamoyl group on adenosine at position 37 (t(6)A37) in tRNAs that read codons beginning with adenine. Is involved in the transfer of the threonylcarbamoyl moiety of threonylcarbamoyl-AMP (TC-AMP) to the N6 group of A37, together with TsaE and TsaB. TsaD likely plays a direct catalytic role in this reaction.</text>
</comment>
<sequence>MLLLTIESSCDETAAAVVRDGRTILSNVVSSQVAVHAEYGGVVPEIASRKHLEMITPVVRQALHKADVTLEQIEGIAVTRGPGLLGALLVGVSAAKSLAFARSLPLVGIHHIEGHLLAPALEQHLGYPFLGLVVSGGHTHLYLVEGVGRYRTLGRTIDDAVGEAFDKSATLLGLGYPGGALIDRLARQGNPTAIRFPRPLLHDGSLNFSFSGLKTAVLTHLRKQPAVPEGQELHDLCASFQAAVCELLVKKTEAALELTAARRLVVAGGVACNSGLRAAMGEMAQRRGVELLFPSPALCGDNAAMLAVAADAYLSAGCCDRLDMDAVATWSMDQVARWERLP</sequence>
<dbReference type="EC" id="2.3.1.234" evidence="7"/>
<dbReference type="Gene3D" id="3.30.420.40">
    <property type="match status" value="2"/>
</dbReference>
<accession>A0ABM9D9V0</accession>
<keyword evidence="4 7" id="KW-0408">Iron</keyword>
<dbReference type="GO" id="GO:0061711">
    <property type="term" value="F:tRNA N(6)-L-threonylcarbamoyladenine synthase activity"/>
    <property type="evidence" value="ECO:0007669"/>
    <property type="project" value="UniProtKB-EC"/>
</dbReference>
<dbReference type="InterPro" id="IPR022450">
    <property type="entry name" value="TsaD"/>
</dbReference>
<dbReference type="PANTHER" id="PTHR11735">
    <property type="entry name" value="TRNA N6-ADENOSINE THREONYLCARBAMOYLTRANSFERASE"/>
    <property type="match status" value="1"/>
</dbReference>
<feature type="binding site" evidence="7">
    <location>
        <position position="301"/>
    </location>
    <ligand>
        <name>Fe cation</name>
        <dbReference type="ChEBI" id="CHEBI:24875"/>
    </ligand>
</feature>
<evidence type="ECO:0000256" key="4">
    <source>
        <dbReference type="ARBA" id="ARBA00023004"/>
    </source>
</evidence>
<dbReference type="CDD" id="cd24133">
    <property type="entry name" value="ASKHA_NBD_TsaD_bac"/>
    <property type="match status" value="1"/>
</dbReference>
<keyword evidence="1 7" id="KW-0808">Transferase</keyword>
<feature type="binding site" evidence="7">
    <location>
        <position position="115"/>
    </location>
    <ligand>
        <name>Fe cation</name>
        <dbReference type="ChEBI" id="CHEBI:24875"/>
    </ligand>
</feature>
<comment type="cofactor">
    <cofactor evidence="7">
        <name>Fe(2+)</name>
        <dbReference type="ChEBI" id="CHEBI:29033"/>
    </cofactor>
    <text evidence="7">Binds 1 Fe(2+) ion per subunit.</text>
</comment>
<evidence type="ECO:0000256" key="3">
    <source>
        <dbReference type="ARBA" id="ARBA00022723"/>
    </source>
</evidence>
<protein>
    <recommendedName>
        <fullName evidence="7">tRNA N6-adenosine threonylcarbamoyltransferase</fullName>
        <ecNumber evidence="7">2.3.1.234</ecNumber>
    </recommendedName>
    <alternativeName>
        <fullName evidence="7">N6-L-threonylcarbamoyladenine synthase</fullName>
        <shortName evidence="7">t(6)A synthase</shortName>
    </alternativeName>
    <alternativeName>
        <fullName evidence="7">t(6)A37 threonylcarbamoyladenosine biosynthesis protein TsaD</fullName>
    </alternativeName>
    <alternativeName>
        <fullName evidence="7">tRNA threonylcarbamoyladenosine biosynthesis protein TsaD</fullName>
    </alternativeName>
</protein>
<dbReference type="Proteomes" id="UP001295463">
    <property type="component" value="Chromosome"/>
</dbReference>
<comment type="similarity">
    <text evidence="7">Belongs to the KAE1 / TsaD family.</text>
</comment>
<feature type="binding site" evidence="7">
    <location>
        <position position="273"/>
    </location>
    <ligand>
        <name>substrate</name>
    </ligand>
</feature>
<evidence type="ECO:0000256" key="6">
    <source>
        <dbReference type="ARBA" id="ARBA00048117"/>
    </source>
</evidence>
<dbReference type="RefSeq" id="WP_305731978.1">
    <property type="nucleotide sequence ID" value="NZ_OW150024.1"/>
</dbReference>
<name>A0ABM9D9V0_9BACT</name>
<feature type="binding site" evidence="7">
    <location>
        <position position="183"/>
    </location>
    <ligand>
        <name>substrate</name>
    </ligand>
</feature>
<feature type="domain" description="Gcp-like" evidence="8">
    <location>
        <begin position="23"/>
        <end position="307"/>
    </location>
</feature>
<comment type="catalytic activity">
    <reaction evidence="6 7">
        <text>L-threonylcarbamoyladenylate + adenosine(37) in tRNA = N(6)-L-threonylcarbamoyladenosine(37) in tRNA + AMP + H(+)</text>
        <dbReference type="Rhea" id="RHEA:37059"/>
        <dbReference type="Rhea" id="RHEA-COMP:10162"/>
        <dbReference type="Rhea" id="RHEA-COMP:10163"/>
        <dbReference type="ChEBI" id="CHEBI:15378"/>
        <dbReference type="ChEBI" id="CHEBI:73682"/>
        <dbReference type="ChEBI" id="CHEBI:74411"/>
        <dbReference type="ChEBI" id="CHEBI:74418"/>
        <dbReference type="ChEBI" id="CHEBI:456215"/>
        <dbReference type="EC" id="2.3.1.234"/>
    </reaction>
</comment>
<dbReference type="PANTHER" id="PTHR11735:SF6">
    <property type="entry name" value="TRNA N6-ADENOSINE THREONYLCARBAMOYLTRANSFERASE, MITOCHONDRIAL"/>
    <property type="match status" value="1"/>
</dbReference>
<feature type="binding site" evidence="7">
    <location>
        <position position="111"/>
    </location>
    <ligand>
        <name>Fe cation</name>
        <dbReference type="ChEBI" id="CHEBI:24875"/>
    </ligand>
</feature>
<evidence type="ECO:0000313" key="9">
    <source>
        <dbReference type="EMBL" id="CAH2031139.1"/>
    </source>
</evidence>
<dbReference type="HAMAP" id="MF_01445">
    <property type="entry name" value="TsaD"/>
    <property type="match status" value="1"/>
</dbReference>
<evidence type="ECO:0000256" key="1">
    <source>
        <dbReference type="ARBA" id="ARBA00022679"/>
    </source>
</evidence>
<gene>
    <name evidence="7 9" type="primary">tsaD</name>
    <name evidence="9" type="ORF">GEAMG1_1309</name>
</gene>
<keyword evidence="7" id="KW-0963">Cytoplasm</keyword>
<dbReference type="EMBL" id="OW150024">
    <property type="protein sequence ID" value="CAH2031139.1"/>
    <property type="molecule type" value="Genomic_DNA"/>
</dbReference>
<evidence type="ECO:0000256" key="7">
    <source>
        <dbReference type="HAMAP-Rule" id="MF_01445"/>
    </source>
</evidence>
<dbReference type="SUPFAM" id="SSF53067">
    <property type="entry name" value="Actin-like ATPase domain"/>
    <property type="match status" value="2"/>
</dbReference>
<evidence type="ECO:0000313" key="10">
    <source>
        <dbReference type="Proteomes" id="UP001295463"/>
    </source>
</evidence>
<keyword evidence="3 7" id="KW-0479">Metal-binding</keyword>
<reference evidence="9 10" key="1">
    <citation type="submission" date="2022-03" db="EMBL/GenBank/DDBJ databases">
        <authorList>
            <person name="Koch H."/>
        </authorList>
    </citation>
    <scope>NUCLEOTIDE SEQUENCE [LARGE SCALE GENOMIC DNA]</scope>
    <source>
        <strain evidence="9 10">G1</strain>
    </source>
</reference>
<feature type="binding site" evidence="7">
    <location>
        <begin position="133"/>
        <end position="137"/>
    </location>
    <ligand>
        <name>substrate</name>
    </ligand>
</feature>
<organism evidence="9 10">
    <name type="scientific">Trichlorobacter ammonificans</name>
    <dbReference type="NCBI Taxonomy" id="2916410"/>
    <lineage>
        <taxon>Bacteria</taxon>
        <taxon>Pseudomonadati</taxon>
        <taxon>Thermodesulfobacteriota</taxon>
        <taxon>Desulfuromonadia</taxon>
        <taxon>Geobacterales</taxon>
        <taxon>Geobacteraceae</taxon>
        <taxon>Trichlorobacter</taxon>
    </lineage>
</organism>
<dbReference type="InterPro" id="IPR043129">
    <property type="entry name" value="ATPase_NBD"/>
</dbReference>
<dbReference type="Pfam" id="PF00814">
    <property type="entry name" value="TsaD"/>
    <property type="match status" value="1"/>
</dbReference>
<dbReference type="InterPro" id="IPR000905">
    <property type="entry name" value="Gcp-like_dom"/>
</dbReference>
<feature type="binding site" evidence="7">
    <location>
        <position position="179"/>
    </location>
    <ligand>
        <name>substrate</name>
    </ligand>
</feature>
<evidence type="ECO:0000256" key="2">
    <source>
        <dbReference type="ARBA" id="ARBA00022694"/>
    </source>
</evidence>
<dbReference type="NCBIfam" id="TIGR00329">
    <property type="entry name" value="gcp_kae1"/>
    <property type="match status" value="1"/>
</dbReference>
<evidence type="ECO:0000259" key="8">
    <source>
        <dbReference type="Pfam" id="PF00814"/>
    </source>
</evidence>
<comment type="subcellular location">
    <subcellularLocation>
        <location evidence="7">Cytoplasm</location>
    </subcellularLocation>
</comment>